<gene>
    <name evidence="1" type="ordered locus">MBOVPG45_0815</name>
</gene>
<dbReference type="Gene3D" id="3.10.450.620">
    <property type="entry name" value="JHP933, nucleotidyltransferase-like core domain"/>
    <property type="match status" value="1"/>
</dbReference>
<dbReference type="Pfam" id="PF08843">
    <property type="entry name" value="AbiEii"/>
    <property type="match status" value="1"/>
</dbReference>
<dbReference type="AlphaFoldDB" id="A0A454AQ67"/>
<dbReference type="InterPro" id="IPR014942">
    <property type="entry name" value="AbiEii"/>
</dbReference>
<evidence type="ECO:0000313" key="1">
    <source>
        <dbReference type="EMBL" id="ADR25201.1"/>
    </source>
</evidence>
<dbReference type="Proteomes" id="UP000008713">
    <property type="component" value="Chromosome"/>
</dbReference>
<dbReference type="KEGG" id="mbv:MBOVPG45_0815"/>
<organism evidence="1 2">
    <name type="scientific">Mycoplasmopsis bovis (strain ATCC 25523 / DSM 22781 / NCTC 10131 / PG45)</name>
    <name type="common">Mycoplasma bovis</name>
    <dbReference type="NCBI Taxonomy" id="289397"/>
    <lineage>
        <taxon>Bacteria</taxon>
        <taxon>Bacillati</taxon>
        <taxon>Mycoplasmatota</taxon>
        <taxon>Mycoplasmoidales</taxon>
        <taxon>Metamycoplasmataceae</taxon>
        <taxon>Mycoplasmopsis</taxon>
    </lineage>
</organism>
<evidence type="ECO:0000313" key="2">
    <source>
        <dbReference type="Proteomes" id="UP000008713"/>
    </source>
</evidence>
<evidence type="ECO:0008006" key="3">
    <source>
        <dbReference type="Google" id="ProtNLM"/>
    </source>
</evidence>
<proteinExistence type="predicted"/>
<protein>
    <recommendedName>
        <fullName evidence="3">Nucleotidyl transferase AbiEii/AbiGii toxin family protein</fullName>
    </recommendedName>
</protein>
<name>A0A454AQ67_MYCBG</name>
<sequence>MNYFMNKNKLISLCHKTADENNANFNVVLIQYFMESILRRISKSNERDNFVFKGGFLLSNIMGLDKRATMDIDLELIKTQKISASKILEKFKSILNADDIDGIRYHILKYTDIRKEHKYSGINISVLCQIENIKQVISIDIASGDVITPKEIVYEYKSIFSNQDFSILAYNIETMLSEKLETIFSFGHLNTRFKDFYDVYVIYTFKKKDIDINRLKDACYNTFKNRNSEFNIQQLLELITNIAFNPLMNERWKKYISQIANQQEIDFKAITNSIIELLELIKVNELTNND</sequence>
<dbReference type="EMBL" id="CP002188">
    <property type="protein sequence ID" value="ADR25201.1"/>
    <property type="molecule type" value="Genomic_DNA"/>
</dbReference>
<reference evidence="1 2" key="1">
    <citation type="journal article" date="2011" name="Infect. Immun.">
        <title>Complete genome sequence of Mycoplasma bovis type strain PG45 (ATCC 25523).</title>
        <authorList>
            <person name="Wise K.S."/>
            <person name="Calcutt M.J."/>
            <person name="Foecking M.F."/>
            <person name="Roske K."/>
            <person name="Madupu R."/>
            <person name="Methe B.A."/>
        </authorList>
    </citation>
    <scope>NUCLEOTIDE SEQUENCE [LARGE SCALE GENOMIC DNA]</scope>
    <source>
        <strain evidence="2">ATCC 25523 / DSM 22781 / NCTC 10131 / PG45</strain>
    </source>
</reference>
<accession>A0A454AQ67</accession>